<dbReference type="OrthoDB" id="3270336at2759"/>
<dbReference type="HOGENOM" id="CLU_016547_0_0_1"/>
<feature type="compositionally biased region" description="Acidic residues" evidence="1">
    <location>
        <begin position="402"/>
        <end position="415"/>
    </location>
</feature>
<sequence length="840" mass="96703">MSSFVTFDDAFYSIPPGVVPRGSVRTVDGDRWVCSYETWQQVPSDAVSYKDEEVSESSVDHCATRILREWGRDPDWYTRATFWRGFIPAPSPVSPGKDLWFYCFDEIIPFLQVPFRPSDPNDKRAGFQIPPATQNTVIETLKSVFACTQDVLRAYPMAPQAYTPLEYPTHRVKSTHASMEGLLQSYGIARRTVLDHLGFILWRISFSEDWQSKLSDDTKACIAAWHLTSLPRRGFLIDPIRDWREVNLPFWIYNLVPVFWRWTDLELSEPRLARLSPQFLQVIDYDAEPERTPLLTSSFQPTAPSYPNPPLPGDPLCYDKYLQLRHFDTKQSKPAANNAPGSLPQFVIDFEEWFRRPVTRREQKVLYRRFYFEDVQAWSGRARIFYRARPIQRPITSISHQDDDDESEDGYDSEDEGLKDTLLERREIGRFESAPWRDQTPEYQGVQAQGSLEGRISSPSVGSAGPSAVSRPPSSRSTSASSRRARAEQRDPYPRGRRGAPAQRPLAERIQITSSLQHRLTSPQPTDHQPAPSRYASPSSLMHIPAGLEWDLDVQRHGILFIPVKSTEVRLRYWSLKEPTLSPLALLRRALERCLEFSIDVPRDVTHLFAPPASITIPESISIYYEPDYKDERMSSAGTGRDIVMRYRNLILGLLARPHARGFIFQGGINARIAWQFGGPALIRLALQGPSIQITRFNRGFTRLTSQTCSEMIAKYEEDVLLGRFPAEGREDRRSERSLWPPPKYFNRLLHWRGEWNSACEEFFQTILQELLDDSPRLRSQGDWDQYIRTYNRRHPPATEPLSNAEWDTLSHDFTTFFQSSWNGTPVRNLEIPEGFESAP</sequence>
<evidence type="ECO:0000256" key="1">
    <source>
        <dbReference type="SAM" id="MobiDB-lite"/>
    </source>
</evidence>
<organism evidence="2 3">
    <name type="scientific">Plicaturopsis crispa FD-325 SS-3</name>
    <dbReference type="NCBI Taxonomy" id="944288"/>
    <lineage>
        <taxon>Eukaryota</taxon>
        <taxon>Fungi</taxon>
        <taxon>Dikarya</taxon>
        <taxon>Basidiomycota</taxon>
        <taxon>Agaricomycotina</taxon>
        <taxon>Agaricomycetes</taxon>
        <taxon>Agaricomycetidae</taxon>
        <taxon>Amylocorticiales</taxon>
        <taxon>Amylocorticiaceae</taxon>
        <taxon>Plicatura</taxon>
        <taxon>Plicaturopsis crispa</taxon>
    </lineage>
</organism>
<name>A0A0C9SV58_PLICR</name>
<dbReference type="AlphaFoldDB" id="A0A0C9SV58"/>
<feature type="compositionally biased region" description="Basic and acidic residues" evidence="1">
    <location>
        <begin position="485"/>
        <end position="494"/>
    </location>
</feature>
<feature type="compositionally biased region" description="Polar residues" evidence="1">
    <location>
        <begin position="511"/>
        <end position="527"/>
    </location>
</feature>
<dbReference type="Proteomes" id="UP000053263">
    <property type="component" value="Unassembled WGS sequence"/>
</dbReference>
<proteinExistence type="predicted"/>
<accession>A0A0C9SV58</accession>
<evidence type="ECO:0000313" key="2">
    <source>
        <dbReference type="EMBL" id="KII82830.1"/>
    </source>
</evidence>
<feature type="compositionally biased region" description="Low complexity" evidence="1">
    <location>
        <begin position="457"/>
        <end position="482"/>
    </location>
</feature>
<feature type="region of interest" description="Disordered" evidence="1">
    <location>
        <begin position="447"/>
        <end position="538"/>
    </location>
</feature>
<reference evidence="2 3" key="1">
    <citation type="submission" date="2014-06" db="EMBL/GenBank/DDBJ databases">
        <title>Evolutionary Origins and Diversification of the Mycorrhizal Mutualists.</title>
        <authorList>
            <consortium name="DOE Joint Genome Institute"/>
            <consortium name="Mycorrhizal Genomics Consortium"/>
            <person name="Kohler A."/>
            <person name="Kuo A."/>
            <person name="Nagy L.G."/>
            <person name="Floudas D."/>
            <person name="Copeland A."/>
            <person name="Barry K.W."/>
            <person name="Cichocki N."/>
            <person name="Veneault-Fourrey C."/>
            <person name="LaButti K."/>
            <person name="Lindquist E.A."/>
            <person name="Lipzen A."/>
            <person name="Lundell T."/>
            <person name="Morin E."/>
            <person name="Murat C."/>
            <person name="Riley R."/>
            <person name="Ohm R."/>
            <person name="Sun H."/>
            <person name="Tunlid A."/>
            <person name="Henrissat B."/>
            <person name="Grigoriev I.V."/>
            <person name="Hibbett D.S."/>
            <person name="Martin F."/>
        </authorList>
    </citation>
    <scope>NUCLEOTIDE SEQUENCE [LARGE SCALE GENOMIC DNA]</scope>
    <source>
        <strain evidence="2 3">FD-325 SS-3</strain>
    </source>
</reference>
<dbReference type="EMBL" id="KN832621">
    <property type="protein sequence ID" value="KII82830.1"/>
    <property type="molecule type" value="Genomic_DNA"/>
</dbReference>
<protein>
    <submittedName>
        <fullName evidence="2">Uncharacterized protein</fullName>
    </submittedName>
</protein>
<evidence type="ECO:0000313" key="3">
    <source>
        <dbReference type="Proteomes" id="UP000053263"/>
    </source>
</evidence>
<gene>
    <name evidence="2" type="ORF">PLICRDRAFT_120217</name>
</gene>
<feature type="region of interest" description="Disordered" evidence="1">
    <location>
        <begin position="396"/>
        <end position="424"/>
    </location>
</feature>
<keyword evidence="3" id="KW-1185">Reference proteome</keyword>